<comment type="caution">
    <text evidence="2">The sequence shown here is derived from an EMBL/GenBank/DDBJ whole genome shotgun (WGS) entry which is preliminary data.</text>
</comment>
<proteinExistence type="predicted"/>
<accession>A0ABP8KHB6</accession>
<name>A0ABP8KHB6_9BACT</name>
<organism evidence="2 3">
    <name type="scientific">Nibrella viscosa</name>
    <dbReference type="NCBI Taxonomy" id="1084524"/>
    <lineage>
        <taxon>Bacteria</taxon>
        <taxon>Pseudomonadati</taxon>
        <taxon>Bacteroidota</taxon>
        <taxon>Cytophagia</taxon>
        <taxon>Cytophagales</taxon>
        <taxon>Spirosomataceae</taxon>
        <taxon>Nibrella</taxon>
    </lineage>
</organism>
<keyword evidence="3" id="KW-1185">Reference proteome</keyword>
<sequence length="138" mass="16002">MRVVLDTNILLVITPYFSAYRWVYDALVAGKFELVVSTDILSEYAELLERQYSAIFAERTLLVMDNIPAIVRVEPAFRFQLITEDPDDNKFTDAAVVGNADYIVTNDRHFDQLRTVSFPKLELLNFTEFCDQLRRTLL</sequence>
<dbReference type="RefSeq" id="WP_345267796.1">
    <property type="nucleotide sequence ID" value="NZ_BAABHB010000004.1"/>
</dbReference>
<reference evidence="3" key="1">
    <citation type="journal article" date="2019" name="Int. J. Syst. Evol. Microbiol.">
        <title>The Global Catalogue of Microorganisms (GCM) 10K type strain sequencing project: providing services to taxonomists for standard genome sequencing and annotation.</title>
        <authorList>
            <consortium name="The Broad Institute Genomics Platform"/>
            <consortium name="The Broad Institute Genome Sequencing Center for Infectious Disease"/>
            <person name="Wu L."/>
            <person name="Ma J."/>
        </authorList>
    </citation>
    <scope>NUCLEOTIDE SEQUENCE [LARGE SCALE GENOMIC DNA]</scope>
    <source>
        <strain evidence="3">JCM 17925</strain>
    </source>
</reference>
<protein>
    <submittedName>
        <fullName evidence="2">Toxin-antitoxin system toxin component, PIN family</fullName>
    </submittedName>
</protein>
<dbReference type="Proteomes" id="UP001500936">
    <property type="component" value="Unassembled WGS sequence"/>
</dbReference>
<dbReference type="EMBL" id="BAABHB010000004">
    <property type="protein sequence ID" value="GAA4406607.1"/>
    <property type="molecule type" value="Genomic_DNA"/>
</dbReference>
<dbReference type="InterPro" id="IPR029060">
    <property type="entry name" value="PIN-like_dom_sf"/>
</dbReference>
<dbReference type="NCBIfam" id="TIGR00305">
    <property type="entry name" value="putative toxin-antitoxin system toxin component, PIN family"/>
    <property type="match status" value="1"/>
</dbReference>
<dbReference type="PANTHER" id="PTHR34610:SF3">
    <property type="entry name" value="SSL7007 PROTEIN"/>
    <property type="match status" value="1"/>
</dbReference>
<evidence type="ECO:0000259" key="1">
    <source>
        <dbReference type="Pfam" id="PF13470"/>
    </source>
</evidence>
<gene>
    <name evidence="2" type="ORF">GCM10023187_26240</name>
</gene>
<dbReference type="SUPFAM" id="SSF88723">
    <property type="entry name" value="PIN domain-like"/>
    <property type="match status" value="1"/>
</dbReference>
<dbReference type="Pfam" id="PF13470">
    <property type="entry name" value="PIN_3"/>
    <property type="match status" value="1"/>
</dbReference>
<dbReference type="PANTHER" id="PTHR34610">
    <property type="entry name" value="SSL7007 PROTEIN"/>
    <property type="match status" value="1"/>
</dbReference>
<dbReference type="InterPro" id="IPR002716">
    <property type="entry name" value="PIN_dom"/>
</dbReference>
<feature type="domain" description="PIN" evidence="1">
    <location>
        <begin position="2"/>
        <end position="109"/>
    </location>
</feature>
<evidence type="ECO:0000313" key="3">
    <source>
        <dbReference type="Proteomes" id="UP001500936"/>
    </source>
</evidence>
<dbReference type="InterPro" id="IPR002850">
    <property type="entry name" value="PIN_toxin-like"/>
</dbReference>
<evidence type="ECO:0000313" key="2">
    <source>
        <dbReference type="EMBL" id="GAA4406607.1"/>
    </source>
</evidence>